<name>A0A820W1T1_9BILA</name>
<gene>
    <name evidence="1" type="ORF">TSG867_LOCUS21812</name>
</gene>
<comment type="caution">
    <text evidence="1">The sequence shown here is derived from an EMBL/GenBank/DDBJ whole genome shotgun (WGS) entry which is preliminary data.</text>
</comment>
<accession>A0A820W1T1</accession>
<dbReference type="EMBL" id="CAJOBQ010001718">
    <property type="protein sequence ID" value="CAF4510341.1"/>
    <property type="molecule type" value="Genomic_DNA"/>
</dbReference>
<dbReference type="AlphaFoldDB" id="A0A820W1T1"/>
<proteinExistence type="predicted"/>
<dbReference type="Proteomes" id="UP000663862">
    <property type="component" value="Unassembled WGS sequence"/>
</dbReference>
<reference evidence="1" key="1">
    <citation type="submission" date="2021-02" db="EMBL/GenBank/DDBJ databases">
        <authorList>
            <person name="Nowell W R."/>
        </authorList>
    </citation>
    <scope>NUCLEOTIDE SEQUENCE</scope>
</reference>
<sequence length="80" mass="9081">MTCPPLTLARKDHLYLFNNRHSRAACPTISIAERMVQQKYRRMIGSTKIQSNNLLKNKVGRAIHPTVTISEPLGAVYEMV</sequence>
<organism evidence="1 2">
    <name type="scientific">Rotaria socialis</name>
    <dbReference type="NCBI Taxonomy" id="392032"/>
    <lineage>
        <taxon>Eukaryota</taxon>
        <taxon>Metazoa</taxon>
        <taxon>Spiralia</taxon>
        <taxon>Gnathifera</taxon>
        <taxon>Rotifera</taxon>
        <taxon>Eurotatoria</taxon>
        <taxon>Bdelloidea</taxon>
        <taxon>Philodinida</taxon>
        <taxon>Philodinidae</taxon>
        <taxon>Rotaria</taxon>
    </lineage>
</organism>
<protein>
    <submittedName>
        <fullName evidence="1">Uncharacterized protein</fullName>
    </submittedName>
</protein>
<evidence type="ECO:0000313" key="1">
    <source>
        <dbReference type="EMBL" id="CAF4510341.1"/>
    </source>
</evidence>
<evidence type="ECO:0000313" key="2">
    <source>
        <dbReference type="Proteomes" id="UP000663862"/>
    </source>
</evidence>